<dbReference type="GO" id="GO:0007155">
    <property type="term" value="P:cell adhesion"/>
    <property type="evidence" value="ECO:0007669"/>
    <property type="project" value="InterPro"/>
</dbReference>
<dbReference type="EMBL" id="BSXN01002612">
    <property type="protein sequence ID" value="GME77117.1"/>
    <property type="molecule type" value="Genomic_DNA"/>
</dbReference>
<gene>
    <name evidence="6" type="ORF">Cboi02_000543300</name>
</gene>
<dbReference type="InterPro" id="IPR011252">
    <property type="entry name" value="Fibrogen-bd_dom1"/>
</dbReference>
<feature type="domain" description="SDR-like Ig" evidence="5">
    <location>
        <begin position="5"/>
        <end position="49"/>
    </location>
</feature>
<keyword evidence="2" id="KW-0134">Cell wall</keyword>
<comment type="subcellular location">
    <subcellularLocation>
        <location evidence="1">Secreted</location>
        <location evidence="1">Cell wall</location>
        <topology evidence="1">Peptidoglycan-anchor</topology>
    </subcellularLocation>
</comment>
<evidence type="ECO:0000313" key="6">
    <source>
        <dbReference type="EMBL" id="GME77117.1"/>
    </source>
</evidence>
<dbReference type="SUPFAM" id="SSF49401">
    <property type="entry name" value="Bacterial adhesins"/>
    <property type="match status" value="1"/>
</dbReference>
<evidence type="ECO:0000256" key="2">
    <source>
        <dbReference type="ARBA" id="ARBA00022512"/>
    </source>
</evidence>
<keyword evidence="3" id="KW-0964">Secreted</keyword>
<reference evidence="6" key="1">
    <citation type="submission" date="2023-04" db="EMBL/GenBank/DDBJ databases">
        <title>Candida boidinii NBRC 10035.</title>
        <authorList>
            <person name="Ichikawa N."/>
            <person name="Sato H."/>
            <person name="Tonouchi N."/>
        </authorList>
    </citation>
    <scope>NUCLEOTIDE SEQUENCE</scope>
    <source>
        <strain evidence="6">NBRC 10035</strain>
    </source>
</reference>
<evidence type="ECO:0000256" key="3">
    <source>
        <dbReference type="ARBA" id="ARBA00022525"/>
    </source>
</evidence>
<dbReference type="AlphaFoldDB" id="A0A9W6T6Q4"/>
<sequence length="202" mass="21971">MDSFVLQDNGNLAVTVAYDADSHIITGTFTDYITFHSDVQGSFTITLRLTDAAKQQITAPSTQDYTFYTVGDKAWSNTLDFAGAPTDKPSLRTSIAEDGSPVFQIFTPESMGEWTDVSLVVVNDASYWSFDCENTKTSISTELDQFNDVVSSTDVSAKASDCSLASLSIAYGALPDASEKRATSDRVLVFTVVGIKNYSWEI</sequence>
<evidence type="ECO:0000259" key="5">
    <source>
        <dbReference type="Pfam" id="PF17961"/>
    </source>
</evidence>
<keyword evidence="4" id="KW-0732">Signal</keyword>
<evidence type="ECO:0000256" key="1">
    <source>
        <dbReference type="ARBA" id="ARBA00004168"/>
    </source>
</evidence>
<dbReference type="Proteomes" id="UP001165120">
    <property type="component" value="Unassembled WGS sequence"/>
</dbReference>
<protein>
    <submittedName>
        <fullName evidence="6">Unnamed protein product</fullName>
    </submittedName>
</protein>
<evidence type="ECO:0000313" key="7">
    <source>
        <dbReference type="Proteomes" id="UP001165120"/>
    </source>
</evidence>
<accession>A0A9W6T6Q4</accession>
<organism evidence="6 7">
    <name type="scientific">Candida boidinii</name>
    <name type="common">Yeast</name>
    <dbReference type="NCBI Taxonomy" id="5477"/>
    <lineage>
        <taxon>Eukaryota</taxon>
        <taxon>Fungi</taxon>
        <taxon>Dikarya</taxon>
        <taxon>Ascomycota</taxon>
        <taxon>Saccharomycotina</taxon>
        <taxon>Pichiomycetes</taxon>
        <taxon>Pichiales</taxon>
        <taxon>Pichiaceae</taxon>
        <taxon>Ogataea</taxon>
        <taxon>Ogataea/Candida clade</taxon>
    </lineage>
</organism>
<dbReference type="InterPro" id="IPR008966">
    <property type="entry name" value="Adhesion_dom_sf"/>
</dbReference>
<dbReference type="Gene3D" id="2.60.40.1280">
    <property type="match status" value="1"/>
</dbReference>
<dbReference type="Pfam" id="PF17961">
    <property type="entry name" value="Big_8"/>
    <property type="match status" value="1"/>
</dbReference>
<dbReference type="InterPro" id="IPR041171">
    <property type="entry name" value="SDR_Ig"/>
</dbReference>
<keyword evidence="7" id="KW-1185">Reference proteome</keyword>
<proteinExistence type="predicted"/>
<evidence type="ECO:0000256" key="4">
    <source>
        <dbReference type="ARBA" id="ARBA00022729"/>
    </source>
</evidence>
<comment type="caution">
    <text evidence="6">The sequence shown here is derived from an EMBL/GenBank/DDBJ whole genome shotgun (WGS) entry which is preliminary data.</text>
</comment>
<name>A0A9W6T6Q4_CANBO</name>